<name>A0ABV4XLG7_9CYAN</name>
<keyword evidence="2" id="KW-1185">Reference proteome</keyword>
<comment type="caution">
    <text evidence="1">The sequence shown here is derived from an EMBL/GenBank/DDBJ whole genome shotgun (WGS) entry which is preliminary data.</text>
</comment>
<proteinExistence type="predicted"/>
<evidence type="ECO:0000313" key="1">
    <source>
        <dbReference type="EMBL" id="MFB2891947.1"/>
    </source>
</evidence>
<accession>A0ABV4XLG7</accession>
<dbReference type="EMBL" id="JBHFNR010000019">
    <property type="protein sequence ID" value="MFB2891947.1"/>
    <property type="molecule type" value="Genomic_DNA"/>
</dbReference>
<protein>
    <submittedName>
        <fullName evidence="1">Uncharacterized protein</fullName>
    </submittedName>
</protein>
<reference evidence="1 2" key="1">
    <citation type="submission" date="2024-09" db="EMBL/GenBank/DDBJ databases">
        <title>Floridaenema gen nov. (Aerosakkonemataceae, Aerosakkonematales ord. nov., Cyanobacteria) from benthic tropical and subtropical fresh waters, with the description of four new species.</title>
        <authorList>
            <person name="Moretto J.A."/>
            <person name="Berthold D.E."/>
            <person name="Lefler F.W."/>
            <person name="Huang I.-S."/>
            <person name="Laughinghouse H. IV."/>
        </authorList>
    </citation>
    <scope>NUCLEOTIDE SEQUENCE [LARGE SCALE GENOMIC DNA]</scope>
    <source>
        <strain evidence="1 2">BLCC-F50</strain>
    </source>
</reference>
<gene>
    <name evidence="1" type="ORF">ACE1CI_03270</name>
</gene>
<sequence>MTNFPCWLSSDELEQAQALLDLGFVYCGDADNFCELEPCGKVGSWQFGTAPGEVCMDAVCNGALYSWCLEIHPDFDDDGFFKSRLKEAKSAILQVIKKQSDGDDRYEQLSLF</sequence>
<dbReference type="Proteomes" id="UP001576784">
    <property type="component" value="Unassembled WGS sequence"/>
</dbReference>
<organism evidence="1 2">
    <name type="scientific">Floridaenema flaviceps BLCC-F50</name>
    <dbReference type="NCBI Taxonomy" id="3153642"/>
    <lineage>
        <taxon>Bacteria</taxon>
        <taxon>Bacillati</taxon>
        <taxon>Cyanobacteriota</taxon>
        <taxon>Cyanophyceae</taxon>
        <taxon>Oscillatoriophycideae</taxon>
        <taxon>Aerosakkonematales</taxon>
        <taxon>Aerosakkonemataceae</taxon>
        <taxon>Floridanema</taxon>
        <taxon>Floridanema flaviceps</taxon>
    </lineage>
</organism>
<evidence type="ECO:0000313" key="2">
    <source>
        <dbReference type="Proteomes" id="UP001576784"/>
    </source>
</evidence>
<dbReference type="RefSeq" id="WP_413261624.1">
    <property type="nucleotide sequence ID" value="NZ_JBHFNR010000019.1"/>
</dbReference>